<evidence type="ECO:0000256" key="2">
    <source>
        <dbReference type="ARBA" id="ARBA00006275"/>
    </source>
</evidence>
<gene>
    <name evidence="9" type="ORF">ADIS_0166</name>
</gene>
<comment type="caution">
    <text evidence="9">The sequence shown here is derived from an EMBL/GenBank/DDBJ whole genome shotgun (WGS) entry which is preliminary data.</text>
</comment>
<name>R7ZZ82_9BACT</name>
<evidence type="ECO:0000256" key="3">
    <source>
        <dbReference type="ARBA" id="ARBA00022729"/>
    </source>
</evidence>
<evidence type="ECO:0000259" key="7">
    <source>
        <dbReference type="Pfam" id="PF07980"/>
    </source>
</evidence>
<evidence type="ECO:0000256" key="5">
    <source>
        <dbReference type="ARBA" id="ARBA00023237"/>
    </source>
</evidence>
<reference evidence="9 10" key="1">
    <citation type="submission" date="2013-02" db="EMBL/GenBank/DDBJ databases">
        <title>A novel strain isolated from Lonar lake, Maharashtra, India.</title>
        <authorList>
            <person name="Singh A."/>
        </authorList>
    </citation>
    <scope>NUCLEOTIDE SEQUENCE [LARGE SCALE GENOMIC DNA]</scope>
    <source>
        <strain evidence="9 10">AK24</strain>
    </source>
</reference>
<dbReference type="InterPro" id="IPR012944">
    <property type="entry name" value="SusD_RagB_dom"/>
</dbReference>
<evidence type="ECO:0000259" key="8">
    <source>
        <dbReference type="Pfam" id="PF14322"/>
    </source>
</evidence>
<keyword evidence="3 6" id="KW-0732">Signal</keyword>
<proteinExistence type="inferred from homology"/>
<dbReference type="InterPro" id="IPR011990">
    <property type="entry name" value="TPR-like_helical_dom_sf"/>
</dbReference>
<keyword evidence="5" id="KW-0998">Cell outer membrane</keyword>
<evidence type="ECO:0000256" key="6">
    <source>
        <dbReference type="SAM" id="SignalP"/>
    </source>
</evidence>
<evidence type="ECO:0000256" key="1">
    <source>
        <dbReference type="ARBA" id="ARBA00004442"/>
    </source>
</evidence>
<evidence type="ECO:0000256" key="4">
    <source>
        <dbReference type="ARBA" id="ARBA00023136"/>
    </source>
</evidence>
<dbReference type="InterPro" id="IPR033985">
    <property type="entry name" value="SusD-like_N"/>
</dbReference>
<dbReference type="EMBL" id="AQHR01000007">
    <property type="protein sequence ID" value="EON79364.1"/>
    <property type="molecule type" value="Genomic_DNA"/>
</dbReference>
<sequence length="601" mass="68761">MKIQMNKQLYKFRFLLVSLLMLGACNDDFLERYPLDQISNETFWNTANDLATYNNVFYHMSQDDVNIPIMLGHHQGFDSQVASYLMLDGFADNLAPDHERHAPFQMVRAGRQIVPTSSGGIANQWYGFRGWNFVRAVNIGLANYGRANIPDNIRNRYVGEARLFRGWFYHHIVKMFGDAPYVDRELNIDSEELFAARTPRVQVMDKVLEDLNFATTHLPNNWGDGNNPGRLNRWAALAIKSRICLFEGTWRKYHGLPNADTWLTEAANAAKALMDNGPYSIYTTGNPERDYNSFHRQLADLTGNPEVIQWRRYVLGIRTNHVQDYYSYTGGATRDLVEDYLCTDGLPITLSNLYQGDDVFENVFVNRDPRLRQTILHPADAAFYKYHNADGLPYPRLAGQPGGRTSSTGYHVIKHYNADDMIGKAFDTGEFPALILRFGEVLLNYAEAKAELGTITQADLDASINKLRDRVGMPHLTLNPPMDPRYANDGVSSLIVEIRRERRIELMGEGFRYDDIRRWKQGRKLLKKDMGIQWNAAAQARFPNAIIRTSVDPSNGKTYIDVYRNTDWDNPVFDESKDYLWPIPLSDLAQNPSLGQNPGWN</sequence>
<feature type="chain" id="PRO_5004462042" evidence="6">
    <location>
        <begin position="27"/>
        <end position="601"/>
    </location>
</feature>
<dbReference type="SUPFAM" id="SSF48452">
    <property type="entry name" value="TPR-like"/>
    <property type="match status" value="1"/>
</dbReference>
<keyword evidence="10" id="KW-1185">Reference proteome</keyword>
<accession>R7ZZ82</accession>
<protein>
    <submittedName>
        <fullName evidence="9">Putative outer membrane protein, probably involved in nutrient binding protein</fullName>
    </submittedName>
</protein>
<feature type="signal peptide" evidence="6">
    <location>
        <begin position="1"/>
        <end position="26"/>
    </location>
</feature>
<organism evidence="9 10">
    <name type="scientific">Lunatimonas lonarensis</name>
    <dbReference type="NCBI Taxonomy" id="1232681"/>
    <lineage>
        <taxon>Bacteria</taxon>
        <taxon>Pseudomonadati</taxon>
        <taxon>Bacteroidota</taxon>
        <taxon>Cytophagia</taxon>
        <taxon>Cytophagales</taxon>
        <taxon>Cyclobacteriaceae</taxon>
    </lineage>
</organism>
<dbReference type="GO" id="GO:0009279">
    <property type="term" value="C:cell outer membrane"/>
    <property type="evidence" value="ECO:0007669"/>
    <property type="project" value="UniProtKB-SubCell"/>
</dbReference>
<dbReference type="STRING" id="1232681.ADIS_0166"/>
<feature type="domain" description="RagB/SusD" evidence="7">
    <location>
        <begin position="310"/>
        <end position="600"/>
    </location>
</feature>
<evidence type="ECO:0000313" key="10">
    <source>
        <dbReference type="Proteomes" id="UP000013909"/>
    </source>
</evidence>
<keyword evidence="4" id="KW-0472">Membrane</keyword>
<dbReference type="Gene3D" id="1.25.40.390">
    <property type="match status" value="1"/>
</dbReference>
<feature type="domain" description="SusD-like N-terminal" evidence="8">
    <location>
        <begin position="131"/>
        <end position="245"/>
    </location>
</feature>
<dbReference type="PROSITE" id="PS51257">
    <property type="entry name" value="PROKAR_LIPOPROTEIN"/>
    <property type="match status" value="1"/>
</dbReference>
<comment type="similarity">
    <text evidence="2">Belongs to the SusD family.</text>
</comment>
<dbReference type="Pfam" id="PF14322">
    <property type="entry name" value="SusD-like_3"/>
    <property type="match status" value="1"/>
</dbReference>
<evidence type="ECO:0000313" key="9">
    <source>
        <dbReference type="EMBL" id="EON79364.1"/>
    </source>
</evidence>
<dbReference type="PATRIC" id="fig|1288963.3.peg.164"/>
<dbReference type="Pfam" id="PF07980">
    <property type="entry name" value="SusD_RagB"/>
    <property type="match status" value="1"/>
</dbReference>
<dbReference type="Proteomes" id="UP000013909">
    <property type="component" value="Unassembled WGS sequence"/>
</dbReference>
<dbReference type="AlphaFoldDB" id="R7ZZ82"/>
<comment type="subcellular location">
    <subcellularLocation>
        <location evidence="1">Cell outer membrane</location>
    </subcellularLocation>
</comment>